<dbReference type="EMBL" id="ML994713">
    <property type="protein sequence ID" value="KAF2176158.1"/>
    <property type="molecule type" value="Genomic_DNA"/>
</dbReference>
<name>A0A6A6DCH3_9PEZI</name>
<dbReference type="OrthoDB" id="1577640at2759"/>
<evidence type="ECO:0008006" key="3">
    <source>
        <dbReference type="Google" id="ProtNLM"/>
    </source>
</evidence>
<dbReference type="Proteomes" id="UP000800200">
    <property type="component" value="Unassembled WGS sequence"/>
</dbReference>
<keyword evidence="2" id="KW-1185">Reference proteome</keyword>
<organism evidence="1 2">
    <name type="scientific">Zopfia rhizophila CBS 207.26</name>
    <dbReference type="NCBI Taxonomy" id="1314779"/>
    <lineage>
        <taxon>Eukaryota</taxon>
        <taxon>Fungi</taxon>
        <taxon>Dikarya</taxon>
        <taxon>Ascomycota</taxon>
        <taxon>Pezizomycotina</taxon>
        <taxon>Dothideomycetes</taxon>
        <taxon>Dothideomycetes incertae sedis</taxon>
        <taxon>Zopfiaceae</taxon>
        <taxon>Zopfia</taxon>
    </lineage>
</organism>
<gene>
    <name evidence="1" type="ORF">K469DRAFT_608033</name>
</gene>
<sequence length="147" mass="16690">MGDPISVAGTAVGITSLGIQTCQGIIRYYEQFKNFDDEISATIQRVKRLNGILHALEPMVRHLELDNNAISEQVRLSLSECKEGLRNLERFAKRCGDTALPATGEDRVRLMKKRLLFPFRRDTLQDLHVTLDRLQDNLNSIIQALQL</sequence>
<dbReference type="AlphaFoldDB" id="A0A6A6DCH3"/>
<proteinExistence type="predicted"/>
<evidence type="ECO:0000313" key="2">
    <source>
        <dbReference type="Proteomes" id="UP000800200"/>
    </source>
</evidence>
<reference evidence="1" key="1">
    <citation type="journal article" date="2020" name="Stud. Mycol.">
        <title>101 Dothideomycetes genomes: a test case for predicting lifestyles and emergence of pathogens.</title>
        <authorList>
            <person name="Haridas S."/>
            <person name="Albert R."/>
            <person name="Binder M."/>
            <person name="Bloem J."/>
            <person name="Labutti K."/>
            <person name="Salamov A."/>
            <person name="Andreopoulos B."/>
            <person name="Baker S."/>
            <person name="Barry K."/>
            <person name="Bills G."/>
            <person name="Bluhm B."/>
            <person name="Cannon C."/>
            <person name="Castanera R."/>
            <person name="Culley D."/>
            <person name="Daum C."/>
            <person name="Ezra D."/>
            <person name="Gonzalez J."/>
            <person name="Henrissat B."/>
            <person name="Kuo A."/>
            <person name="Liang C."/>
            <person name="Lipzen A."/>
            <person name="Lutzoni F."/>
            <person name="Magnuson J."/>
            <person name="Mondo S."/>
            <person name="Nolan M."/>
            <person name="Ohm R."/>
            <person name="Pangilinan J."/>
            <person name="Park H.-J."/>
            <person name="Ramirez L."/>
            <person name="Alfaro M."/>
            <person name="Sun H."/>
            <person name="Tritt A."/>
            <person name="Yoshinaga Y."/>
            <person name="Zwiers L.-H."/>
            <person name="Turgeon B."/>
            <person name="Goodwin S."/>
            <person name="Spatafora J."/>
            <person name="Crous P."/>
            <person name="Grigoriev I."/>
        </authorList>
    </citation>
    <scope>NUCLEOTIDE SEQUENCE</scope>
    <source>
        <strain evidence="1">CBS 207.26</strain>
    </source>
</reference>
<evidence type="ECO:0000313" key="1">
    <source>
        <dbReference type="EMBL" id="KAF2176158.1"/>
    </source>
</evidence>
<accession>A0A6A6DCH3</accession>
<protein>
    <recommendedName>
        <fullName evidence="3">Fungal N-terminal domain-containing protein</fullName>
    </recommendedName>
</protein>